<dbReference type="InterPro" id="IPR029068">
    <property type="entry name" value="Glyas_Bleomycin-R_OHBP_Dase"/>
</dbReference>
<dbReference type="InterPro" id="IPR004360">
    <property type="entry name" value="Glyas_Fos-R_dOase_dom"/>
</dbReference>
<dbReference type="InterPro" id="IPR037523">
    <property type="entry name" value="VOC_core"/>
</dbReference>
<proteinExistence type="predicted"/>
<organism evidence="2 3">
    <name type="scientific">Frankia torreyi</name>
    <dbReference type="NCBI Taxonomy" id="1856"/>
    <lineage>
        <taxon>Bacteria</taxon>
        <taxon>Bacillati</taxon>
        <taxon>Actinomycetota</taxon>
        <taxon>Actinomycetes</taxon>
        <taxon>Frankiales</taxon>
        <taxon>Frankiaceae</taxon>
        <taxon>Frankia</taxon>
    </lineage>
</organism>
<name>A0A0D8BEJ5_9ACTN</name>
<dbReference type="Pfam" id="PF00903">
    <property type="entry name" value="Glyoxalase"/>
    <property type="match status" value="1"/>
</dbReference>
<dbReference type="Gene3D" id="3.10.180.10">
    <property type="entry name" value="2,3-Dihydroxybiphenyl 1,2-Dioxygenase, domain 1"/>
    <property type="match status" value="1"/>
</dbReference>
<gene>
    <name evidence="2" type="ORF">FF36_03860</name>
</gene>
<comment type="caution">
    <text evidence="2">The sequence shown here is derived from an EMBL/GenBank/DDBJ whole genome shotgun (WGS) entry which is preliminary data.</text>
</comment>
<reference evidence="2 3" key="2">
    <citation type="journal article" date="2016" name="Genome Announc.">
        <title>Permanent Draft Genome Sequences for Two Variants of Frankia sp. Strain CpI1, the First Frankia Strain Isolated from Root Nodules of Comptonia peregrina.</title>
        <authorList>
            <person name="Oshone R."/>
            <person name="Hurst S.G.IV."/>
            <person name="Abebe-Akele F."/>
            <person name="Simpson S."/>
            <person name="Morris K."/>
            <person name="Thomas W.K."/>
            <person name="Tisa L.S."/>
        </authorList>
    </citation>
    <scope>NUCLEOTIDE SEQUENCE [LARGE SCALE GENOMIC DNA]</scope>
    <source>
        <strain evidence="3">CpI1-S</strain>
    </source>
</reference>
<keyword evidence="3" id="KW-1185">Reference proteome</keyword>
<dbReference type="Proteomes" id="UP000032545">
    <property type="component" value="Unassembled WGS sequence"/>
</dbReference>
<accession>A0A0D8BEJ5</accession>
<dbReference type="PATRIC" id="fig|1502723.3.peg.3535"/>
<feature type="domain" description="VOC" evidence="1">
    <location>
        <begin position="8"/>
        <end position="130"/>
    </location>
</feature>
<dbReference type="SUPFAM" id="SSF54593">
    <property type="entry name" value="Glyoxalase/Bleomycin resistance protein/Dihydroxybiphenyl dioxygenase"/>
    <property type="match status" value="1"/>
</dbReference>
<protein>
    <submittedName>
        <fullName evidence="2">Glyoxalase-like domain</fullName>
    </submittedName>
</protein>
<dbReference type="PROSITE" id="PS51819">
    <property type="entry name" value="VOC"/>
    <property type="match status" value="1"/>
</dbReference>
<dbReference type="OrthoDB" id="115162at2"/>
<dbReference type="RefSeq" id="WP_044886431.1">
    <property type="nucleotide sequence ID" value="NZ_JYFN01000031.1"/>
</dbReference>
<evidence type="ECO:0000259" key="1">
    <source>
        <dbReference type="PROSITE" id="PS51819"/>
    </source>
</evidence>
<dbReference type="EMBL" id="JYFN01000031">
    <property type="protein sequence ID" value="KJE21807.1"/>
    <property type="molecule type" value="Genomic_DNA"/>
</dbReference>
<sequence length="186" mass="21094">MAAPPPAQLTHVGLYVNDVDRMVNFYSELLGLLVIDQGDFLGRRLTFLSRRADEHHQLVLVSGRKVPEGEIALLSQVSFRLTDDDLTSLRWFHDKALELGATGMEGRNHGNSWSIYFLDPEGNRLELYTPTPWYVSQPWRVALDLADTDEVIREKTQALIEETATWSPVETWSASVAQRLRAAEND</sequence>
<evidence type="ECO:0000313" key="2">
    <source>
        <dbReference type="EMBL" id="KJE21807.1"/>
    </source>
</evidence>
<dbReference type="AlphaFoldDB" id="A0A0D8BEJ5"/>
<evidence type="ECO:0000313" key="3">
    <source>
        <dbReference type="Proteomes" id="UP000032545"/>
    </source>
</evidence>
<reference evidence="3" key="1">
    <citation type="submission" date="2015-02" db="EMBL/GenBank/DDBJ databases">
        <title>Draft Genome of Frankia sp. CpI1-S.</title>
        <authorList>
            <person name="Oshone R.T."/>
            <person name="Ngom M."/>
            <person name="Ghodhbane-Gtari F."/>
            <person name="Gtari M."/>
            <person name="Morris K."/>
            <person name="Thomas K."/>
            <person name="Sen A."/>
            <person name="Tisa L.S."/>
        </authorList>
    </citation>
    <scope>NUCLEOTIDE SEQUENCE [LARGE SCALE GENOMIC DNA]</scope>
    <source>
        <strain evidence="3">CpI1-S</strain>
    </source>
</reference>